<comment type="caution">
    <text evidence="1">The sequence shown here is derived from an EMBL/GenBank/DDBJ whole genome shotgun (WGS) entry which is preliminary data.</text>
</comment>
<sequence length="268" mass="28649">MKKMNLKSILALFMGVVLFASCSDDDDNNDNSAEATSRMSVKLVDAPGDYDAVNIDVQDVVIKYEGDETEYHVGEVDAGIYDLLELTGGQSANLAINEEIPAGDISQIRLVLGTENTVVIDGETMNLQTPSAQQSGLKINLNETLEEGILYEYVLDFDVEASIVEQGNGGYLLKPVIRASKLAVSGIISGTVIPSATQTLVTATSADGNVVVSTYTDTNGNYTLYGLPEGSYTLTFTPEISLGLEVQVLEGIDVDIEQTTAVEVVTFQ</sequence>
<organism evidence="1 2">
    <name type="scientific">Mesonia oceanica</name>
    <dbReference type="NCBI Taxonomy" id="2687242"/>
    <lineage>
        <taxon>Bacteria</taxon>
        <taxon>Pseudomonadati</taxon>
        <taxon>Bacteroidota</taxon>
        <taxon>Flavobacteriia</taxon>
        <taxon>Flavobacteriales</taxon>
        <taxon>Flavobacteriaceae</taxon>
        <taxon>Mesonia</taxon>
    </lineage>
</organism>
<dbReference type="Proteomes" id="UP000356253">
    <property type="component" value="Unassembled WGS sequence"/>
</dbReference>
<reference evidence="1" key="1">
    <citation type="submission" date="2019-09" db="EMBL/GenBank/DDBJ databases">
        <authorList>
            <person name="Rodrigo-Torres L."/>
            <person name="Arahal R. D."/>
            <person name="Lucena T."/>
        </authorList>
    </citation>
    <scope>NUCLEOTIDE SEQUENCE</scope>
    <source>
        <strain evidence="1">ISS653</strain>
    </source>
</reference>
<gene>
    <name evidence="1" type="ORF">FVB9532_00195</name>
</gene>
<name>A0AC61Y3B3_9FLAO</name>
<proteinExistence type="predicted"/>
<dbReference type="EMBL" id="CABVMM010000001">
    <property type="protein sequence ID" value="VVU98946.1"/>
    <property type="molecule type" value="Genomic_DNA"/>
</dbReference>
<evidence type="ECO:0000313" key="2">
    <source>
        <dbReference type="Proteomes" id="UP000356253"/>
    </source>
</evidence>
<keyword evidence="2" id="KW-1185">Reference proteome</keyword>
<evidence type="ECO:0000313" key="1">
    <source>
        <dbReference type="EMBL" id="VVU98946.1"/>
    </source>
</evidence>
<protein>
    <submittedName>
        <fullName evidence="1">Uncharacterized protein</fullName>
    </submittedName>
</protein>
<accession>A0AC61Y3B3</accession>